<gene>
    <name evidence="20" type="ORF">TrVE_jg5183</name>
</gene>
<dbReference type="InterPro" id="IPR008590">
    <property type="entry name" value="TMEM_230/134"/>
</dbReference>
<comment type="similarity">
    <text evidence="8">Belongs to the TMEM134/TMEM230 family.</text>
</comment>
<evidence type="ECO:0000256" key="11">
    <source>
        <dbReference type="ARBA" id="ARBA00022989"/>
    </source>
</evidence>
<keyword evidence="10" id="KW-0967">Endosome</keyword>
<evidence type="ECO:0000256" key="4">
    <source>
        <dbReference type="ARBA" id="ARBA00004412"/>
    </source>
</evidence>
<evidence type="ECO:0000313" key="20">
    <source>
        <dbReference type="EMBL" id="GMH85585.1"/>
    </source>
</evidence>
<keyword evidence="21" id="KW-1185">Reference proteome</keyword>
<evidence type="ECO:0000256" key="7">
    <source>
        <dbReference type="ARBA" id="ARBA00004603"/>
    </source>
</evidence>
<evidence type="ECO:0000256" key="14">
    <source>
        <dbReference type="ARBA" id="ARBA00023136"/>
    </source>
</evidence>
<evidence type="ECO:0000256" key="15">
    <source>
        <dbReference type="ARBA" id="ARBA00023329"/>
    </source>
</evidence>
<keyword evidence="13" id="KW-0333">Golgi apparatus</keyword>
<evidence type="ECO:0000256" key="1">
    <source>
        <dbReference type="ARBA" id="ARBA00004141"/>
    </source>
</evidence>
<comment type="subcellular location">
    <subcellularLocation>
        <location evidence="5">Cytoplasmic vesicle</location>
        <location evidence="5">Autophagosome</location>
    </subcellularLocation>
    <subcellularLocation>
        <location evidence="3">Cytoplasmic vesicle</location>
        <location evidence="3">Secretory vesicle</location>
        <location evidence="3">Synaptic vesicle</location>
    </subcellularLocation>
    <subcellularLocation>
        <location evidence="4">Early endosome</location>
    </subcellularLocation>
    <subcellularLocation>
        <location evidence="6">Golgi apparatus</location>
        <location evidence="6">trans-Golgi network</location>
    </subcellularLocation>
    <subcellularLocation>
        <location evidence="7">Late endosome</location>
    </subcellularLocation>
    <subcellularLocation>
        <location evidence="1">Membrane</location>
        <topology evidence="1">Multi-pass membrane protein</topology>
    </subcellularLocation>
    <subcellularLocation>
        <location evidence="2">Recycling endosome</location>
    </subcellularLocation>
</comment>
<dbReference type="AlphaFoldDB" id="A0A9W7BG79"/>
<dbReference type="GO" id="GO:0005794">
    <property type="term" value="C:Golgi apparatus"/>
    <property type="evidence" value="ECO:0007669"/>
    <property type="project" value="UniProtKB-SubCell"/>
</dbReference>
<keyword evidence="9 19" id="KW-0812">Transmembrane</keyword>
<evidence type="ECO:0000256" key="10">
    <source>
        <dbReference type="ARBA" id="ARBA00022753"/>
    </source>
</evidence>
<evidence type="ECO:0000256" key="16">
    <source>
        <dbReference type="ARBA" id="ARBA00024003"/>
    </source>
</evidence>
<comment type="function">
    <text evidence="16">Involved in trafficking and recycling of synaptic vesicles.</text>
</comment>
<comment type="caution">
    <text evidence="20">The sequence shown here is derived from an EMBL/GenBank/DDBJ whole genome shotgun (WGS) entry which is preliminary data.</text>
</comment>
<evidence type="ECO:0000256" key="3">
    <source>
        <dbReference type="ARBA" id="ARBA00004234"/>
    </source>
</evidence>
<keyword evidence="15" id="KW-0968">Cytoplasmic vesicle</keyword>
<dbReference type="InterPro" id="IPR044234">
    <property type="entry name" value="TMEM230"/>
</dbReference>
<dbReference type="PANTHER" id="PTHR15664:SF6">
    <property type="entry name" value="TRANSMEMBRANE PROTEIN 230"/>
    <property type="match status" value="1"/>
</dbReference>
<evidence type="ECO:0000256" key="9">
    <source>
        <dbReference type="ARBA" id="ARBA00022692"/>
    </source>
</evidence>
<evidence type="ECO:0000256" key="5">
    <source>
        <dbReference type="ARBA" id="ARBA00004419"/>
    </source>
</evidence>
<evidence type="ECO:0000256" key="2">
    <source>
        <dbReference type="ARBA" id="ARBA00004172"/>
    </source>
</evidence>
<organism evidence="20 21">
    <name type="scientific">Triparma verrucosa</name>
    <dbReference type="NCBI Taxonomy" id="1606542"/>
    <lineage>
        <taxon>Eukaryota</taxon>
        <taxon>Sar</taxon>
        <taxon>Stramenopiles</taxon>
        <taxon>Ochrophyta</taxon>
        <taxon>Bolidophyceae</taxon>
        <taxon>Parmales</taxon>
        <taxon>Triparmaceae</taxon>
        <taxon>Triparma</taxon>
    </lineage>
</organism>
<evidence type="ECO:0000256" key="18">
    <source>
        <dbReference type="SAM" id="MobiDB-lite"/>
    </source>
</evidence>
<dbReference type="Pfam" id="PF05915">
    <property type="entry name" value="TMEM_230_134"/>
    <property type="match status" value="1"/>
</dbReference>
<protein>
    <recommendedName>
        <fullName evidence="17">Transmembrane protein 230</fullName>
    </recommendedName>
</protein>
<dbReference type="GO" id="GO:0005770">
    <property type="term" value="C:late endosome"/>
    <property type="evidence" value="ECO:0007669"/>
    <property type="project" value="UniProtKB-SubCell"/>
</dbReference>
<evidence type="ECO:0000256" key="19">
    <source>
        <dbReference type="SAM" id="Phobius"/>
    </source>
</evidence>
<dbReference type="GO" id="GO:0005769">
    <property type="term" value="C:early endosome"/>
    <property type="evidence" value="ECO:0007669"/>
    <property type="project" value="UniProtKB-SubCell"/>
</dbReference>
<reference evidence="21" key="1">
    <citation type="journal article" date="2023" name="Commun. Biol.">
        <title>Genome analysis of Parmales, the sister group of diatoms, reveals the evolutionary specialization of diatoms from phago-mixotrophs to photoautotrophs.</title>
        <authorList>
            <person name="Ban H."/>
            <person name="Sato S."/>
            <person name="Yoshikawa S."/>
            <person name="Yamada K."/>
            <person name="Nakamura Y."/>
            <person name="Ichinomiya M."/>
            <person name="Sato N."/>
            <person name="Blanc-Mathieu R."/>
            <person name="Endo H."/>
            <person name="Kuwata A."/>
            <person name="Ogata H."/>
        </authorList>
    </citation>
    <scope>NUCLEOTIDE SEQUENCE [LARGE SCALE GENOMIC DNA]</scope>
    <source>
        <strain evidence="21">NIES 3699</strain>
    </source>
</reference>
<keyword evidence="12" id="KW-0770">Synapse</keyword>
<dbReference type="GO" id="GO:0055037">
    <property type="term" value="C:recycling endosome"/>
    <property type="evidence" value="ECO:0007669"/>
    <property type="project" value="UniProtKB-SubCell"/>
</dbReference>
<sequence>MPALLRKKTGSSNGDDDFAFTKRPKMNIRPRLPPPKTTLAAILFLIGGITCMCLGVYFYLTDRRNVEDRGLAIFLLGVIMFLPGSYSSFMIFASFREWPGYDYSQIPSYDDGSWVI</sequence>
<feature type="region of interest" description="Disordered" evidence="18">
    <location>
        <begin position="1"/>
        <end position="21"/>
    </location>
</feature>
<dbReference type="Proteomes" id="UP001165160">
    <property type="component" value="Unassembled WGS sequence"/>
</dbReference>
<feature type="transmembrane region" description="Helical" evidence="19">
    <location>
        <begin position="72"/>
        <end position="95"/>
    </location>
</feature>
<proteinExistence type="inferred from homology"/>
<evidence type="ECO:0000256" key="6">
    <source>
        <dbReference type="ARBA" id="ARBA00004601"/>
    </source>
</evidence>
<name>A0A9W7BG79_9STRA</name>
<keyword evidence="11 19" id="KW-1133">Transmembrane helix</keyword>
<evidence type="ECO:0000256" key="8">
    <source>
        <dbReference type="ARBA" id="ARBA00007743"/>
    </source>
</evidence>
<accession>A0A9W7BG79</accession>
<keyword evidence="14 19" id="KW-0472">Membrane</keyword>
<evidence type="ECO:0000256" key="17">
    <source>
        <dbReference type="ARBA" id="ARBA00024088"/>
    </source>
</evidence>
<evidence type="ECO:0000256" key="12">
    <source>
        <dbReference type="ARBA" id="ARBA00023018"/>
    </source>
</evidence>
<dbReference type="GO" id="GO:0005776">
    <property type="term" value="C:autophagosome"/>
    <property type="evidence" value="ECO:0007669"/>
    <property type="project" value="UniProtKB-SubCell"/>
</dbReference>
<feature type="transmembrane region" description="Helical" evidence="19">
    <location>
        <begin position="39"/>
        <end position="60"/>
    </location>
</feature>
<dbReference type="PANTHER" id="PTHR15664">
    <property type="entry name" value="C20ORF30 PROTEIN"/>
    <property type="match status" value="1"/>
</dbReference>
<dbReference type="GO" id="GO:0016020">
    <property type="term" value="C:membrane"/>
    <property type="evidence" value="ECO:0007669"/>
    <property type="project" value="UniProtKB-SubCell"/>
</dbReference>
<evidence type="ECO:0000256" key="13">
    <source>
        <dbReference type="ARBA" id="ARBA00023034"/>
    </source>
</evidence>
<evidence type="ECO:0000313" key="21">
    <source>
        <dbReference type="Proteomes" id="UP001165160"/>
    </source>
</evidence>
<dbReference type="EMBL" id="BRXX01000050">
    <property type="protein sequence ID" value="GMH85585.1"/>
    <property type="molecule type" value="Genomic_DNA"/>
</dbReference>